<feature type="region of interest" description="Disordered" evidence="1">
    <location>
        <begin position="313"/>
        <end position="332"/>
    </location>
</feature>
<name>A0ABQ9GGL8_9NEOP</name>
<gene>
    <name evidence="2" type="ORF">PR048_027353</name>
</gene>
<comment type="caution">
    <text evidence="2">The sequence shown here is derived from an EMBL/GenBank/DDBJ whole genome shotgun (WGS) entry which is preliminary data.</text>
</comment>
<reference evidence="2 3" key="1">
    <citation type="submission" date="2023-02" db="EMBL/GenBank/DDBJ databases">
        <title>LHISI_Scaffold_Assembly.</title>
        <authorList>
            <person name="Stuart O.P."/>
            <person name="Cleave R."/>
            <person name="Magrath M.J.L."/>
            <person name="Mikheyev A.S."/>
        </authorList>
    </citation>
    <scope>NUCLEOTIDE SEQUENCE [LARGE SCALE GENOMIC DNA]</scope>
    <source>
        <strain evidence="2">Daus_M_001</strain>
        <tissue evidence="2">Leg muscle</tissue>
    </source>
</reference>
<evidence type="ECO:0000256" key="1">
    <source>
        <dbReference type="SAM" id="MobiDB-lite"/>
    </source>
</evidence>
<accession>A0ABQ9GGL8</accession>
<sequence length="355" mass="39672">MEVVGKFRVGRKGIVGRSAGDTRQPCCYVTIKMAVTPPPHLCTRSGSTEVYPRFLAVQRHDGNTARLARRSDEALDVHVSVARIAPSLPDLERKRAFMHQVDTLSASCRVTYHCWYTNVATAGRPGMYQEDYYEYFQYNIVTLKLSTLRCTLAGTFCVVLGGCAHSPYFYRLVYWVAVDDDALASMAIRVCLIPGKVIPEFSQVGIVPSDFVGGRVFSGISNFLCTCSPKLPHIRFISFLSSLKSLDFTCLRNPSVLQIYQFVYLSDNRLNLKFPAENQKLYCLPRREFYSPACHTFNAQDTRVSPCYDTVKADNPSQQQRGHAKPRNARARETGLRLAIIPGVTGPGTEPGSSR</sequence>
<keyword evidence="3" id="KW-1185">Reference proteome</keyword>
<evidence type="ECO:0000313" key="2">
    <source>
        <dbReference type="EMBL" id="KAJ8871049.1"/>
    </source>
</evidence>
<dbReference type="Proteomes" id="UP001159363">
    <property type="component" value="Chromosome 11"/>
</dbReference>
<evidence type="ECO:0000313" key="3">
    <source>
        <dbReference type="Proteomes" id="UP001159363"/>
    </source>
</evidence>
<proteinExistence type="predicted"/>
<dbReference type="EMBL" id="JARBHB010000012">
    <property type="protein sequence ID" value="KAJ8871049.1"/>
    <property type="molecule type" value="Genomic_DNA"/>
</dbReference>
<organism evidence="2 3">
    <name type="scientific">Dryococelus australis</name>
    <dbReference type="NCBI Taxonomy" id="614101"/>
    <lineage>
        <taxon>Eukaryota</taxon>
        <taxon>Metazoa</taxon>
        <taxon>Ecdysozoa</taxon>
        <taxon>Arthropoda</taxon>
        <taxon>Hexapoda</taxon>
        <taxon>Insecta</taxon>
        <taxon>Pterygota</taxon>
        <taxon>Neoptera</taxon>
        <taxon>Polyneoptera</taxon>
        <taxon>Phasmatodea</taxon>
        <taxon>Verophasmatodea</taxon>
        <taxon>Anareolatae</taxon>
        <taxon>Phasmatidae</taxon>
        <taxon>Eurycanthinae</taxon>
        <taxon>Dryococelus</taxon>
    </lineage>
</organism>
<protein>
    <submittedName>
        <fullName evidence="2">Uncharacterized protein</fullName>
    </submittedName>
</protein>